<organism evidence="1 2">
    <name type="scientific">Salmonella enterica I</name>
    <dbReference type="NCBI Taxonomy" id="59201"/>
    <lineage>
        <taxon>Bacteria</taxon>
        <taxon>Pseudomonadati</taxon>
        <taxon>Pseudomonadota</taxon>
        <taxon>Gammaproteobacteria</taxon>
        <taxon>Enterobacterales</taxon>
        <taxon>Enterobacteriaceae</taxon>
        <taxon>Salmonella</taxon>
    </lineage>
</organism>
<dbReference type="EMBL" id="UGXR01000001">
    <property type="protein sequence ID" value="SUH10819.1"/>
    <property type="molecule type" value="Genomic_DNA"/>
</dbReference>
<sequence>MRNTIDNRMLDSIPLVERTIESSGNELLITYNIIGDLDFDITLRKTYQSYEQLENSILVFLSDEKKHNEDILNWDDDFSIKQKKAKKELFLRFATGQLFLPDNGEGFVFDGDINHMRSWMDKL</sequence>
<evidence type="ECO:0000313" key="1">
    <source>
        <dbReference type="EMBL" id="SUH10819.1"/>
    </source>
</evidence>
<gene>
    <name evidence="1" type="ORF">NCTC8256_04839</name>
</gene>
<dbReference type="AlphaFoldDB" id="A0A379VW76"/>
<evidence type="ECO:0000313" key="2">
    <source>
        <dbReference type="Proteomes" id="UP000254346"/>
    </source>
</evidence>
<accession>A0A379VW76</accession>
<dbReference type="Proteomes" id="UP000254346">
    <property type="component" value="Unassembled WGS sequence"/>
</dbReference>
<name>A0A379VW76_SALET</name>
<proteinExistence type="predicted"/>
<protein>
    <submittedName>
        <fullName evidence="1">Uncharacterized protein</fullName>
    </submittedName>
</protein>
<reference evidence="1 2" key="1">
    <citation type="submission" date="2018-06" db="EMBL/GenBank/DDBJ databases">
        <authorList>
            <consortium name="Pathogen Informatics"/>
            <person name="Doyle S."/>
        </authorList>
    </citation>
    <scope>NUCLEOTIDE SEQUENCE [LARGE SCALE GENOMIC DNA]</scope>
    <source>
        <strain evidence="1 2">NCTC8256</strain>
    </source>
</reference>